<reference evidence="12 13" key="1">
    <citation type="submission" date="2015-08" db="EMBL/GenBank/DDBJ databases">
        <title>Ancestral chromatin configuration constrains chromatin evolution on differentiating sex chromosomes in Drosophila.</title>
        <authorList>
            <person name="Zhou Q."/>
            <person name="Bachtrog D."/>
        </authorList>
    </citation>
    <scope>NUCLEOTIDE SEQUENCE [LARGE SCALE GENOMIC DNA]</scope>
    <source>
        <tissue evidence="12">Whole larvae</tissue>
    </source>
</reference>
<evidence type="ECO:0000313" key="13">
    <source>
        <dbReference type="Proteomes" id="UP000494163"/>
    </source>
</evidence>
<dbReference type="PANTHER" id="PTHR45916">
    <property type="entry name" value="STRUCTURAL MAINTENANCE OF CHROMOSOMES PROTEIN 5"/>
    <property type="match status" value="1"/>
</dbReference>
<evidence type="ECO:0000256" key="1">
    <source>
        <dbReference type="ARBA" id="ARBA00004123"/>
    </source>
</evidence>
<keyword evidence="7" id="KW-0067">ATP-binding</keyword>
<dbReference type="AlphaFoldDB" id="A0A0M4F0J9"/>
<accession>A0A0M4F0J9</accession>
<evidence type="ECO:0000256" key="6">
    <source>
        <dbReference type="ARBA" id="ARBA00022741"/>
    </source>
</evidence>
<dbReference type="EMBL" id="CP012525">
    <property type="protein sequence ID" value="ALC44295.1"/>
    <property type="molecule type" value="Genomic_DNA"/>
</dbReference>
<evidence type="ECO:0000256" key="3">
    <source>
        <dbReference type="ARBA" id="ARBA00010171"/>
    </source>
</evidence>
<dbReference type="GO" id="GO:0030915">
    <property type="term" value="C:Smc5-Smc6 complex"/>
    <property type="evidence" value="ECO:0007669"/>
    <property type="project" value="TreeGrafter"/>
</dbReference>
<keyword evidence="6" id="KW-0547">Nucleotide-binding</keyword>
<dbReference type="InterPro" id="IPR027417">
    <property type="entry name" value="P-loop_NTPase"/>
</dbReference>
<organism evidence="12 13">
    <name type="scientific">Drosophila busckii</name>
    <name type="common">Fruit fly</name>
    <dbReference type="NCBI Taxonomy" id="30019"/>
    <lineage>
        <taxon>Eukaryota</taxon>
        <taxon>Metazoa</taxon>
        <taxon>Ecdysozoa</taxon>
        <taxon>Arthropoda</taxon>
        <taxon>Hexapoda</taxon>
        <taxon>Insecta</taxon>
        <taxon>Pterygota</taxon>
        <taxon>Neoptera</taxon>
        <taxon>Endopterygota</taxon>
        <taxon>Diptera</taxon>
        <taxon>Brachycera</taxon>
        <taxon>Muscomorpha</taxon>
        <taxon>Ephydroidea</taxon>
        <taxon>Drosophilidae</taxon>
        <taxon>Drosophila</taxon>
    </lineage>
</organism>
<dbReference type="GO" id="GO:0003697">
    <property type="term" value="F:single-stranded DNA binding"/>
    <property type="evidence" value="ECO:0007669"/>
    <property type="project" value="TreeGrafter"/>
</dbReference>
<dbReference type="GO" id="GO:0005524">
    <property type="term" value="F:ATP binding"/>
    <property type="evidence" value="ECO:0007669"/>
    <property type="project" value="UniProtKB-KW"/>
</dbReference>
<comment type="similarity">
    <text evidence="3">Belongs to the SMC family. SMC5 subfamily.</text>
</comment>
<evidence type="ECO:0000259" key="11">
    <source>
        <dbReference type="Pfam" id="PF02463"/>
    </source>
</evidence>
<keyword evidence="8 10" id="KW-0175">Coiled coil</keyword>
<dbReference type="OMA" id="RFWTSQP"/>
<dbReference type="OrthoDB" id="10254973at2759"/>
<proteinExistence type="inferred from homology"/>
<feature type="coiled-coil region" evidence="10">
    <location>
        <begin position="803"/>
        <end position="865"/>
    </location>
</feature>
<dbReference type="SUPFAM" id="SSF52540">
    <property type="entry name" value="P-loop containing nucleoside triphosphate hydrolases"/>
    <property type="match status" value="2"/>
</dbReference>
<keyword evidence="13" id="KW-1185">Reference proteome</keyword>
<evidence type="ECO:0000256" key="5">
    <source>
        <dbReference type="ARBA" id="ARBA00022454"/>
    </source>
</evidence>
<evidence type="ECO:0000256" key="10">
    <source>
        <dbReference type="SAM" id="Coils"/>
    </source>
</evidence>
<dbReference type="FunFam" id="3.40.50.300:FF:001301">
    <property type="entry name" value="Structural maintenance of chromosomes 5"/>
    <property type="match status" value="1"/>
</dbReference>
<name>A0A0M4F0J9_DROBS</name>
<evidence type="ECO:0000256" key="7">
    <source>
        <dbReference type="ARBA" id="ARBA00022840"/>
    </source>
</evidence>
<dbReference type="GO" id="GO:0000724">
    <property type="term" value="P:double-strand break repair via homologous recombination"/>
    <property type="evidence" value="ECO:0007669"/>
    <property type="project" value="TreeGrafter"/>
</dbReference>
<evidence type="ECO:0000256" key="9">
    <source>
        <dbReference type="ARBA" id="ARBA00023242"/>
    </source>
</evidence>
<protein>
    <recommendedName>
        <fullName evidence="4">Structural maintenance of chromosomes protein 5</fullName>
    </recommendedName>
</protein>
<evidence type="ECO:0000256" key="4">
    <source>
        <dbReference type="ARBA" id="ARBA00018687"/>
    </source>
</evidence>
<dbReference type="InterPro" id="IPR003395">
    <property type="entry name" value="RecF/RecN/SMC_N"/>
</dbReference>
<dbReference type="SMR" id="A0A0M4F0J9"/>
<dbReference type="STRING" id="30019.A0A0M4F0J9"/>
<keyword evidence="9" id="KW-0539">Nucleus</keyword>
<dbReference type="Proteomes" id="UP000494163">
    <property type="component" value="Chromosome 3L"/>
</dbReference>
<feature type="domain" description="RecF/RecN/SMC N-terminal" evidence="11">
    <location>
        <begin position="5"/>
        <end position="991"/>
    </location>
</feature>
<dbReference type="GO" id="GO:0005634">
    <property type="term" value="C:nucleus"/>
    <property type="evidence" value="ECO:0007669"/>
    <property type="project" value="UniProtKB-SubCell"/>
</dbReference>
<feature type="coiled-coil region" evidence="10">
    <location>
        <begin position="740"/>
        <end position="778"/>
    </location>
</feature>
<dbReference type="Gene3D" id="3.40.50.300">
    <property type="entry name" value="P-loop containing nucleotide triphosphate hydrolases"/>
    <property type="match status" value="2"/>
</dbReference>
<evidence type="ECO:0000313" key="12">
    <source>
        <dbReference type="EMBL" id="ALC44295.1"/>
    </source>
</evidence>
<dbReference type="Pfam" id="PF02463">
    <property type="entry name" value="SMC_N"/>
    <property type="match status" value="1"/>
</dbReference>
<keyword evidence="5" id="KW-0158">Chromosome</keyword>
<sequence>MVGRIKSVYCKDFVSYNEITFYPREYLNVLTGPNGTGKSTIVSAIILGLGGEPQLLDRSSSISDYIKSNKASAIIVVTIYGKEKNSIETFKRTINNNGESRYYVNDKDLTKSKYLATIASYKIQVNNLCQFLPQDRVQDFSKMNAQQLLVNTMSSVCDNQLMKSFNDLKEMRTKHLKAHSDRDKEKDAFQKEQKRLDQLQVSLGQYQERQAIQEKLKIYHAKKLWTEVGTIKTKADEMKSRLTSVKVDCVVRKTKYDNEKRNQDEYLRMSTTLRKNTLENIREINTASDTKKKLAFELESVKQKINVSKYEMETTVQEAKKGIGEVENVLQLVEAKENELREFNKLKPELLIELEVKRKSIYDVKNSAMSLFNKRKEIESKINDEQIPEITALNHKIERLQNIKTQKLEELRQRNPNLVKAMNWVAQNKHNYKQKIYDPMLFELSMKSEESAMYLENVIRQSDLHAFACEDKEDMSDLINELSVKQKLCVNIIYCEPTDRCTFRPIVPIADIAHMGFKSYLLDLVSGPMTLINKLCGTYHIHNIPIGGDEVSNFTSQIPKSIRLYFGGTKKFSSAASRYRSDLLLTESTIHGKNQLICQHPKQLMMLRERHAKSVNEKDQLKNNLGRIDSEFERLQIILRDEGDKKKKVEQKLGYYDNIQKDVKKLMEKANNLKNSFVSIETIKDKFKATVLLDIKNILKIESDLIKILEATDILISDKKNNQAIEMVHQQQHSEQIDMLKESEEAYKEAQISINRLESQLQNQLQAIKSKAQEVKKLCNGELPMSNNFPFKAEFEELVNTSIEQINDAIVEFQARLECMKNVNPEALNEYRQTEAIVEELRKSIEEKSNQERNVESEITALFNEWEPKLIKLIDTISGKFSEFMESISYVGEVILTRKDKLDFDSYGIQIMVQYRKDAKLQALDKYIQSGGERAVAIAIYSLSLQHVTHVPFRCVDEINQGMDAKNERHIFDLLLKEATKHGSAQYLFVTPKLLRDLNYNEHLCVLVVHNSASIKKGAHFSLCSK</sequence>
<evidence type="ECO:0000256" key="8">
    <source>
        <dbReference type="ARBA" id="ARBA00023054"/>
    </source>
</evidence>
<dbReference type="PANTHER" id="PTHR45916:SF1">
    <property type="entry name" value="STRUCTURAL MAINTENANCE OF CHROMOSOMES PROTEIN 5"/>
    <property type="match status" value="1"/>
</dbReference>
<comment type="subcellular location">
    <subcellularLocation>
        <location evidence="2">Chromosome</location>
    </subcellularLocation>
    <subcellularLocation>
        <location evidence="1">Nucleus</location>
    </subcellularLocation>
</comment>
<feature type="coiled-coil region" evidence="10">
    <location>
        <begin position="182"/>
        <end position="209"/>
    </location>
</feature>
<evidence type="ECO:0000256" key="2">
    <source>
        <dbReference type="ARBA" id="ARBA00004286"/>
    </source>
</evidence>
<gene>
    <name evidence="12" type="ORF">Dbus_chr3Lg1461</name>
</gene>